<dbReference type="EMBL" id="BKCJ010524931">
    <property type="protein sequence ID" value="GFA97204.1"/>
    <property type="molecule type" value="Genomic_DNA"/>
</dbReference>
<name>A0A699KJU3_TANCI</name>
<dbReference type="SUPFAM" id="SSF57756">
    <property type="entry name" value="Retrovirus zinc finger-like domains"/>
    <property type="match status" value="1"/>
</dbReference>
<dbReference type="InterPro" id="IPR036875">
    <property type="entry name" value="Znf_CCHC_sf"/>
</dbReference>
<protein>
    <submittedName>
        <fullName evidence="1">Ribonuclease H-like domain-containing protein</fullName>
    </submittedName>
</protein>
<gene>
    <name evidence="1" type="ORF">Tci_669176</name>
</gene>
<evidence type="ECO:0000313" key="1">
    <source>
        <dbReference type="EMBL" id="GFA97204.1"/>
    </source>
</evidence>
<dbReference type="GO" id="GO:0008270">
    <property type="term" value="F:zinc ion binding"/>
    <property type="evidence" value="ECO:0007669"/>
    <property type="project" value="InterPro"/>
</dbReference>
<dbReference type="GO" id="GO:0003676">
    <property type="term" value="F:nucleic acid binding"/>
    <property type="evidence" value="ECO:0007669"/>
    <property type="project" value="InterPro"/>
</dbReference>
<dbReference type="AlphaFoldDB" id="A0A699KJU3"/>
<reference evidence="1" key="1">
    <citation type="journal article" date="2019" name="Sci. Rep.">
        <title>Draft genome of Tanacetum cinerariifolium, the natural source of mosquito coil.</title>
        <authorList>
            <person name="Yamashiro T."/>
            <person name="Shiraishi A."/>
            <person name="Satake H."/>
            <person name="Nakayama K."/>
        </authorList>
    </citation>
    <scope>NUCLEOTIDE SEQUENCE</scope>
</reference>
<comment type="caution">
    <text evidence="1">The sequence shown here is derived from an EMBL/GenBank/DDBJ whole genome shotgun (WGS) entry which is preliminary data.</text>
</comment>
<proteinExistence type="predicted"/>
<accession>A0A699KJU3</accession>
<dbReference type="Gene3D" id="4.10.60.10">
    <property type="entry name" value="Zinc finger, CCHC-type"/>
    <property type="match status" value="1"/>
</dbReference>
<sequence>MMPITYAEDKAQRRLEVKTRSTFMMGIPNEHQLKFNFIKNAKSLLEAIEKSNEAVNTAFGVTNTGTQDLKQIHPNDLEEIDLKWQKAMLTMKAKRFLKNTRRKLNLNGNETVAFDKTKVECYNYHKRGHFARECRAQDNSNRESIRRNVPFETTNSLALVSCDGLGGYYWSDQAEE</sequence>
<organism evidence="1">
    <name type="scientific">Tanacetum cinerariifolium</name>
    <name type="common">Dalmatian daisy</name>
    <name type="synonym">Chrysanthemum cinerariifolium</name>
    <dbReference type="NCBI Taxonomy" id="118510"/>
    <lineage>
        <taxon>Eukaryota</taxon>
        <taxon>Viridiplantae</taxon>
        <taxon>Streptophyta</taxon>
        <taxon>Embryophyta</taxon>
        <taxon>Tracheophyta</taxon>
        <taxon>Spermatophyta</taxon>
        <taxon>Magnoliopsida</taxon>
        <taxon>eudicotyledons</taxon>
        <taxon>Gunneridae</taxon>
        <taxon>Pentapetalae</taxon>
        <taxon>asterids</taxon>
        <taxon>campanulids</taxon>
        <taxon>Asterales</taxon>
        <taxon>Asteraceae</taxon>
        <taxon>Asteroideae</taxon>
        <taxon>Anthemideae</taxon>
        <taxon>Anthemidinae</taxon>
        <taxon>Tanacetum</taxon>
    </lineage>
</organism>